<organism evidence="2 3">
    <name type="scientific">Cloeon dipterum</name>
    <dbReference type="NCBI Taxonomy" id="197152"/>
    <lineage>
        <taxon>Eukaryota</taxon>
        <taxon>Metazoa</taxon>
        <taxon>Ecdysozoa</taxon>
        <taxon>Arthropoda</taxon>
        <taxon>Hexapoda</taxon>
        <taxon>Insecta</taxon>
        <taxon>Pterygota</taxon>
        <taxon>Palaeoptera</taxon>
        <taxon>Ephemeroptera</taxon>
        <taxon>Pisciforma</taxon>
        <taxon>Baetidae</taxon>
        <taxon>Cloeon</taxon>
    </lineage>
</organism>
<dbReference type="Pfam" id="PF11901">
    <property type="entry name" value="DM9"/>
    <property type="match status" value="1"/>
</dbReference>
<dbReference type="Proteomes" id="UP000494165">
    <property type="component" value="Unassembled WGS sequence"/>
</dbReference>
<dbReference type="OrthoDB" id="2142040at2759"/>
<dbReference type="InterPro" id="IPR006616">
    <property type="entry name" value="DM9_repeat"/>
</dbReference>
<evidence type="ECO:0000313" key="3">
    <source>
        <dbReference type="Proteomes" id="UP000494165"/>
    </source>
</evidence>
<dbReference type="EMBL" id="CADEPI010000001">
    <property type="protein sequence ID" value="CAB3359561.1"/>
    <property type="molecule type" value="Genomic_DNA"/>
</dbReference>
<dbReference type="PANTHER" id="PTHR31649">
    <property type="entry name" value="AGAP009604-PA"/>
    <property type="match status" value="1"/>
</dbReference>
<comment type="caution">
    <text evidence="2">The sequence shown here is derived from an EMBL/GenBank/DDBJ whole genome shotgun (WGS) entry which is preliminary data.</text>
</comment>
<keyword evidence="3" id="KW-1185">Reference proteome</keyword>
<accession>A0A8S1BK27</accession>
<dbReference type="AlphaFoldDB" id="A0A8S1BK27"/>
<reference evidence="2 3" key="1">
    <citation type="submission" date="2020-04" db="EMBL/GenBank/DDBJ databases">
        <authorList>
            <person name="Alioto T."/>
            <person name="Alioto T."/>
            <person name="Gomez Garrido J."/>
        </authorList>
    </citation>
    <scope>NUCLEOTIDE SEQUENCE [LARGE SCALE GENOMIC DNA]</scope>
</reference>
<evidence type="ECO:0000259" key="1">
    <source>
        <dbReference type="Pfam" id="PF12248"/>
    </source>
</evidence>
<dbReference type="PANTHER" id="PTHR31649:SF1">
    <property type="entry name" value="FARNESOIC ACID O-METHYL TRANSFERASE DOMAIN-CONTAINING PROTEIN"/>
    <property type="match status" value="1"/>
</dbReference>
<feature type="domain" description="Farnesoic acid O-methyl transferase" evidence="1">
    <location>
        <begin position="13"/>
        <end position="141"/>
    </location>
</feature>
<evidence type="ECO:0000313" key="2">
    <source>
        <dbReference type="EMBL" id="CAB3359561.1"/>
    </source>
</evidence>
<dbReference type="InterPro" id="IPR022041">
    <property type="entry name" value="Methyltransf_FA"/>
</dbReference>
<protein>
    <recommendedName>
        <fullName evidence="1">Farnesoic acid O-methyl transferase domain-containing protein</fullName>
    </recommendedName>
</protein>
<proteinExistence type="predicted"/>
<name>A0A8S1BK27_9INSE</name>
<gene>
    <name evidence="2" type="ORF">CLODIP_2_CD05211</name>
</gene>
<sequence>MPEREFKTADSKDYYFNVVPTNSTCTLRFRVKTSNDAHICLSASGAQDSTPILEIFLGGWDNKMSAIRRDNAQPEKVKVSTPDLLSSKEYFAFWIKWDNKGQVDVGRDNNVEPFMSYLDTNPFPISHYGMRTTWGATGKWKDHELAYVLHEGSAPEAPAASAEDAPAEAAGGADGRAEYHWVAAKNGQIPSNAVVGGTDHGEQVLFIARVSYNNSQFIGKVNNVLQGARVACNGQELHFVEYEVLCGSKSKWQTGCNGQVPPNAVLGGRGCNGDTYYIARTDCNGAITVGMVLASTRQCHVAYGGRELVANTFDALIN</sequence>
<dbReference type="SMART" id="SM00696">
    <property type="entry name" value="DM9"/>
    <property type="match status" value="2"/>
</dbReference>
<dbReference type="Pfam" id="PF12248">
    <property type="entry name" value="Methyltransf_FA"/>
    <property type="match status" value="1"/>
</dbReference>